<evidence type="ECO:0000256" key="1">
    <source>
        <dbReference type="PROSITE-ProRule" id="PRU00042"/>
    </source>
</evidence>
<comment type="caution">
    <text evidence="4">The sequence shown here is derived from an EMBL/GenBank/DDBJ whole genome shotgun (WGS) entry which is preliminary data.</text>
</comment>
<dbReference type="OrthoDB" id="2311693at2759"/>
<dbReference type="PROSITE" id="PS50157">
    <property type="entry name" value="ZINC_FINGER_C2H2_2"/>
    <property type="match status" value="1"/>
</dbReference>
<feature type="compositionally biased region" description="Basic residues" evidence="2">
    <location>
        <begin position="259"/>
        <end position="268"/>
    </location>
</feature>
<evidence type="ECO:0000259" key="3">
    <source>
        <dbReference type="PROSITE" id="PS50157"/>
    </source>
</evidence>
<sequence>MLAEEEGIPDLHSPIWNIPNQQVPIRNHSLLVYAETEYSILVGAITEYIPLSEVLIRNIPNQRGTKSEYSQQLQTKSEYLQASPLITMAHQFNKYAHYRNGKRLDQMLNIKSMFTPRPQQLPVQVPEIKPIPEPAQENHSHEEEKEQPISADDLLAAINSPAEEIQISPPPPSQTKKNQCTICNKEMSTKFNLTKHMKVVHSGVPKKYIKHIKKDKKFVCRVCNKAFKHSYNLIIQKLGIKKFKDVTQYHKLSREEERRRRRRRRAPLRRPERPTRTTRHHDRLRTR</sequence>
<keyword evidence="1" id="KW-0862">Zinc</keyword>
<keyword evidence="5" id="KW-1185">Reference proteome</keyword>
<dbReference type="Proteomes" id="UP000785679">
    <property type="component" value="Unassembled WGS sequence"/>
</dbReference>
<feature type="domain" description="C2H2-type" evidence="3">
    <location>
        <begin position="178"/>
        <end position="206"/>
    </location>
</feature>
<proteinExistence type="predicted"/>
<gene>
    <name evidence="4" type="ORF">FGO68_gene5124</name>
</gene>
<organism evidence="4 5">
    <name type="scientific">Halteria grandinella</name>
    <dbReference type="NCBI Taxonomy" id="5974"/>
    <lineage>
        <taxon>Eukaryota</taxon>
        <taxon>Sar</taxon>
        <taxon>Alveolata</taxon>
        <taxon>Ciliophora</taxon>
        <taxon>Intramacronucleata</taxon>
        <taxon>Spirotrichea</taxon>
        <taxon>Stichotrichia</taxon>
        <taxon>Sporadotrichida</taxon>
        <taxon>Halteriidae</taxon>
        <taxon>Halteria</taxon>
    </lineage>
</organism>
<feature type="region of interest" description="Disordered" evidence="2">
    <location>
        <begin position="251"/>
        <end position="287"/>
    </location>
</feature>
<dbReference type="InterPro" id="IPR013087">
    <property type="entry name" value="Znf_C2H2_type"/>
</dbReference>
<protein>
    <recommendedName>
        <fullName evidence="3">C2H2-type domain-containing protein</fullName>
    </recommendedName>
</protein>
<dbReference type="InterPro" id="IPR036236">
    <property type="entry name" value="Znf_C2H2_sf"/>
</dbReference>
<dbReference type="SMART" id="SM00355">
    <property type="entry name" value="ZnF_C2H2"/>
    <property type="match status" value="1"/>
</dbReference>
<feature type="compositionally biased region" description="Basic residues" evidence="2">
    <location>
        <begin position="276"/>
        <end position="287"/>
    </location>
</feature>
<dbReference type="EMBL" id="RRYP01029896">
    <property type="protein sequence ID" value="TNV71369.1"/>
    <property type="molecule type" value="Genomic_DNA"/>
</dbReference>
<name>A0A8J8NB08_HALGN</name>
<dbReference type="AlphaFoldDB" id="A0A8J8NB08"/>
<dbReference type="PROSITE" id="PS00028">
    <property type="entry name" value="ZINC_FINGER_C2H2_1"/>
    <property type="match status" value="1"/>
</dbReference>
<evidence type="ECO:0000313" key="5">
    <source>
        <dbReference type="Proteomes" id="UP000785679"/>
    </source>
</evidence>
<dbReference type="Pfam" id="PF00096">
    <property type="entry name" value="zf-C2H2"/>
    <property type="match status" value="1"/>
</dbReference>
<keyword evidence="1" id="KW-0479">Metal-binding</keyword>
<reference evidence="4" key="1">
    <citation type="submission" date="2019-06" db="EMBL/GenBank/DDBJ databases">
        <authorList>
            <person name="Zheng W."/>
        </authorList>
    </citation>
    <scope>NUCLEOTIDE SEQUENCE</scope>
    <source>
        <strain evidence="4">QDHG01</strain>
    </source>
</reference>
<accession>A0A8J8NB08</accession>
<evidence type="ECO:0000313" key="4">
    <source>
        <dbReference type="EMBL" id="TNV71369.1"/>
    </source>
</evidence>
<keyword evidence="1" id="KW-0863">Zinc-finger</keyword>
<dbReference type="Gene3D" id="3.30.160.60">
    <property type="entry name" value="Classic Zinc Finger"/>
    <property type="match status" value="1"/>
</dbReference>
<evidence type="ECO:0000256" key="2">
    <source>
        <dbReference type="SAM" id="MobiDB-lite"/>
    </source>
</evidence>
<dbReference type="GO" id="GO:0008270">
    <property type="term" value="F:zinc ion binding"/>
    <property type="evidence" value="ECO:0007669"/>
    <property type="project" value="UniProtKB-KW"/>
</dbReference>
<dbReference type="SUPFAM" id="SSF57667">
    <property type="entry name" value="beta-beta-alpha zinc fingers"/>
    <property type="match status" value="1"/>
</dbReference>